<feature type="transmembrane region" description="Helical" evidence="6">
    <location>
        <begin position="168"/>
        <end position="186"/>
    </location>
</feature>
<sequence>MNKKVFRHYLYFLAGQQFSMFGSLIVGFTITWWITIETGSAVFLSLSTFLMFIPQIVVTPIAGVLADRWSRKIMIIISDSMQALATFLLFVIFLGGFQSLWFILAINTFRAALGAFQLPAVQSLIPTMVPKENLSRINGLNFLMFGVIFSIGPVIAALLLSIFTIEQIFLLDIFTFIIALIPLIIVKIPKVNQKTEETNVKKSFLNDFKEGFSIIKMVPGLFALIVFAMIWNFIFRPWNVLLPYFVVYTHNGSALNLAMLLMSFQIANIIGSLITMIKKDFKHKIKINIIGASLFFVGQIPAILAPTGNFLVMMISMFAGALIFPITVATYMVILQTVVPKDKIGRVMSLDHMISMAIAPLGALISGSLSEVFGIVNLLLICAIIGLIYPSLIWIFTKIRQLEVLEQNQLNQIRKTVEIEEVAEII</sequence>
<keyword evidence="3 6" id="KW-0812">Transmembrane</keyword>
<evidence type="ECO:0000313" key="8">
    <source>
        <dbReference type="EMBL" id="KKN10718.1"/>
    </source>
</evidence>
<proteinExistence type="predicted"/>
<organism evidence="8">
    <name type="scientific">marine sediment metagenome</name>
    <dbReference type="NCBI Taxonomy" id="412755"/>
    <lineage>
        <taxon>unclassified sequences</taxon>
        <taxon>metagenomes</taxon>
        <taxon>ecological metagenomes</taxon>
    </lineage>
</organism>
<comment type="subcellular location">
    <subcellularLocation>
        <location evidence="1">Cell membrane</location>
        <topology evidence="1">Multi-pass membrane protein</topology>
    </subcellularLocation>
</comment>
<dbReference type="EMBL" id="LAZR01004214">
    <property type="protein sequence ID" value="KKN10718.1"/>
    <property type="molecule type" value="Genomic_DNA"/>
</dbReference>
<feature type="transmembrane region" description="Helical" evidence="6">
    <location>
        <begin position="287"/>
        <end position="304"/>
    </location>
</feature>
<evidence type="ECO:0000256" key="5">
    <source>
        <dbReference type="ARBA" id="ARBA00023136"/>
    </source>
</evidence>
<feature type="transmembrane region" description="Helical" evidence="6">
    <location>
        <begin position="254"/>
        <end position="275"/>
    </location>
</feature>
<accession>A0A0F9QZT5</accession>
<dbReference type="SUPFAM" id="SSF103473">
    <property type="entry name" value="MFS general substrate transporter"/>
    <property type="match status" value="1"/>
</dbReference>
<feature type="transmembrane region" description="Helical" evidence="6">
    <location>
        <begin position="310"/>
        <end position="335"/>
    </location>
</feature>
<comment type="caution">
    <text evidence="8">The sequence shown here is derived from an EMBL/GenBank/DDBJ whole genome shotgun (WGS) entry which is preliminary data.</text>
</comment>
<dbReference type="CDD" id="cd06173">
    <property type="entry name" value="MFS_MefA_like"/>
    <property type="match status" value="1"/>
</dbReference>
<feature type="transmembrane region" description="Helical" evidence="6">
    <location>
        <begin position="73"/>
        <end position="94"/>
    </location>
</feature>
<evidence type="ECO:0000256" key="3">
    <source>
        <dbReference type="ARBA" id="ARBA00022692"/>
    </source>
</evidence>
<gene>
    <name evidence="8" type="ORF">LCGC14_1033750</name>
</gene>
<dbReference type="InterPro" id="IPR020846">
    <property type="entry name" value="MFS_dom"/>
</dbReference>
<keyword evidence="5 6" id="KW-0472">Membrane</keyword>
<dbReference type="Gene3D" id="1.20.1250.20">
    <property type="entry name" value="MFS general substrate transporter like domains"/>
    <property type="match status" value="1"/>
</dbReference>
<dbReference type="PANTHER" id="PTHR23513:SF6">
    <property type="entry name" value="MAJOR FACILITATOR SUPERFAMILY ASSOCIATED DOMAIN-CONTAINING PROTEIN"/>
    <property type="match status" value="1"/>
</dbReference>
<protein>
    <recommendedName>
        <fullName evidence="7">Major facilitator superfamily (MFS) profile domain-containing protein</fullName>
    </recommendedName>
</protein>
<evidence type="ECO:0000256" key="6">
    <source>
        <dbReference type="SAM" id="Phobius"/>
    </source>
</evidence>
<feature type="domain" description="Major facilitator superfamily (MFS) profile" evidence="7">
    <location>
        <begin position="1"/>
        <end position="401"/>
    </location>
</feature>
<dbReference type="GO" id="GO:0022857">
    <property type="term" value="F:transmembrane transporter activity"/>
    <property type="evidence" value="ECO:0007669"/>
    <property type="project" value="InterPro"/>
</dbReference>
<dbReference type="AlphaFoldDB" id="A0A0F9QZT5"/>
<evidence type="ECO:0000256" key="2">
    <source>
        <dbReference type="ARBA" id="ARBA00022475"/>
    </source>
</evidence>
<feature type="transmembrane region" description="Helical" evidence="6">
    <location>
        <begin position="100"/>
        <end position="121"/>
    </location>
</feature>
<feature type="transmembrane region" description="Helical" evidence="6">
    <location>
        <begin position="347"/>
        <end position="366"/>
    </location>
</feature>
<dbReference type="InterPro" id="IPR011701">
    <property type="entry name" value="MFS"/>
</dbReference>
<dbReference type="PANTHER" id="PTHR23513">
    <property type="entry name" value="INTEGRAL MEMBRANE EFFLUX PROTEIN-RELATED"/>
    <property type="match status" value="1"/>
</dbReference>
<evidence type="ECO:0000259" key="7">
    <source>
        <dbReference type="PROSITE" id="PS50850"/>
    </source>
</evidence>
<feature type="transmembrane region" description="Helical" evidence="6">
    <location>
        <begin position="41"/>
        <end position="66"/>
    </location>
</feature>
<feature type="transmembrane region" description="Helical" evidence="6">
    <location>
        <begin position="142"/>
        <end position="162"/>
    </location>
</feature>
<dbReference type="Pfam" id="PF07690">
    <property type="entry name" value="MFS_1"/>
    <property type="match status" value="1"/>
</dbReference>
<evidence type="ECO:0000256" key="4">
    <source>
        <dbReference type="ARBA" id="ARBA00022989"/>
    </source>
</evidence>
<reference evidence="8" key="1">
    <citation type="journal article" date="2015" name="Nature">
        <title>Complex archaea that bridge the gap between prokaryotes and eukaryotes.</title>
        <authorList>
            <person name="Spang A."/>
            <person name="Saw J.H."/>
            <person name="Jorgensen S.L."/>
            <person name="Zaremba-Niedzwiedzka K."/>
            <person name="Martijn J."/>
            <person name="Lind A.E."/>
            <person name="van Eijk R."/>
            <person name="Schleper C."/>
            <person name="Guy L."/>
            <person name="Ettema T.J."/>
        </authorList>
    </citation>
    <scope>NUCLEOTIDE SEQUENCE</scope>
</reference>
<feature type="transmembrane region" description="Helical" evidence="6">
    <location>
        <begin position="9"/>
        <end position="35"/>
    </location>
</feature>
<keyword evidence="4 6" id="KW-1133">Transmembrane helix</keyword>
<dbReference type="PROSITE" id="PS50850">
    <property type="entry name" value="MFS"/>
    <property type="match status" value="1"/>
</dbReference>
<feature type="transmembrane region" description="Helical" evidence="6">
    <location>
        <begin position="211"/>
        <end position="234"/>
    </location>
</feature>
<evidence type="ECO:0000256" key="1">
    <source>
        <dbReference type="ARBA" id="ARBA00004651"/>
    </source>
</evidence>
<keyword evidence="2" id="KW-1003">Cell membrane</keyword>
<feature type="transmembrane region" description="Helical" evidence="6">
    <location>
        <begin position="372"/>
        <end position="396"/>
    </location>
</feature>
<dbReference type="InterPro" id="IPR036259">
    <property type="entry name" value="MFS_trans_sf"/>
</dbReference>
<dbReference type="GO" id="GO:0005886">
    <property type="term" value="C:plasma membrane"/>
    <property type="evidence" value="ECO:0007669"/>
    <property type="project" value="UniProtKB-SubCell"/>
</dbReference>
<name>A0A0F9QZT5_9ZZZZ</name>